<dbReference type="EMBL" id="GL945436">
    <property type="protein sequence ID" value="EGO23245.1"/>
    <property type="molecule type" value="Genomic_DNA"/>
</dbReference>
<dbReference type="PANTHER" id="PTHR13318">
    <property type="entry name" value="PARTNER OF PAIRED, ISOFORM B-RELATED"/>
    <property type="match status" value="1"/>
</dbReference>
<dbReference type="SUPFAM" id="SSF52047">
    <property type="entry name" value="RNI-like"/>
    <property type="match status" value="1"/>
</dbReference>
<dbReference type="Gene3D" id="3.80.10.10">
    <property type="entry name" value="Ribonuclease Inhibitor"/>
    <property type="match status" value="1"/>
</dbReference>
<dbReference type="Proteomes" id="UP000008064">
    <property type="component" value="Unassembled WGS sequence"/>
</dbReference>
<name>F8P267_SERL9</name>
<evidence type="ECO:0000313" key="1">
    <source>
        <dbReference type="EMBL" id="EGO23245.1"/>
    </source>
</evidence>
<reference evidence="1" key="1">
    <citation type="submission" date="2011-04" db="EMBL/GenBank/DDBJ databases">
        <title>Evolution of plant cell wall degrading machinery underlies the functional diversity of forest fungi.</title>
        <authorList>
            <consortium name="US DOE Joint Genome Institute (JGI-PGF)"/>
            <person name="Eastwood D.C."/>
            <person name="Floudas D."/>
            <person name="Binder M."/>
            <person name="Majcherczyk A."/>
            <person name="Schneider P."/>
            <person name="Aerts A."/>
            <person name="Asiegbu F.O."/>
            <person name="Baker S.E."/>
            <person name="Barry K."/>
            <person name="Bendiksby M."/>
            <person name="Blumentritt M."/>
            <person name="Coutinho P.M."/>
            <person name="Cullen D."/>
            <person name="Cullen D."/>
            <person name="Gathman A."/>
            <person name="Goodell B."/>
            <person name="Henrissat B."/>
            <person name="Ihrmark K."/>
            <person name="Kauserud H."/>
            <person name="Kohler A."/>
            <person name="LaButti K."/>
            <person name="Lapidus A."/>
            <person name="Lavin J.L."/>
            <person name="Lee Y.-H."/>
            <person name="Lindquist E."/>
            <person name="Lilly W."/>
            <person name="Lucas S."/>
            <person name="Morin E."/>
            <person name="Murat C."/>
            <person name="Oguiza J.A."/>
            <person name="Park J."/>
            <person name="Pisabarro A.G."/>
            <person name="Riley R."/>
            <person name="Rosling A."/>
            <person name="Salamov A."/>
            <person name="Schmidt O."/>
            <person name="Schmutz J."/>
            <person name="Skrede I."/>
            <person name="Stenlid J."/>
            <person name="Wiebenga A."/>
            <person name="Xie X."/>
            <person name="Kues U."/>
            <person name="Hibbett D.S."/>
            <person name="Hoffmeister D."/>
            <person name="Hogberg N."/>
            <person name="Martin F."/>
            <person name="Grigoriev I.V."/>
            <person name="Watkinson S.C."/>
        </authorList>
    </citation>
    <scope>NUCLEOTIDE SEQUENCE</scope>
    <source>
        <strain evidence="1">S7.9</strain>
    </source>
</reference>
<gene>
    <name evidence="1" type="ORF">SERLADRAFT_362469</name>
</gene>
<dbReference type="SUPFAM" id="SSF81383">
    <property type="entry name" value="F-box domain"/>
    <property type="match status" value="1"/>
</dbReference>
<organism>
    <name type="scientific">Serpula lacrymans var. lacrymans (strain S7.9)</name>
    <name type="common">Dry rot fungus</name>
    <dbReference type="NCBI Taxonomy" id="578457"/>
    <lineage>
        <taxon>Eukaryota</taxon>
        <taxon>Fungi</taxon>
        <taxon>Dikarya</taxon>
        <taxon>Basidiomycota</taxon>
        <taxon>Agaricomycotina</taxon>
        <taxon>Agaricomycetes</taxon>
        <taxon>Agaricomycetidae</taxon>
        <taxon>Boletales</taxon>
        <taxon>Coniophorineae</taxon>
        <taxon>Serpulaceae</taxon>
        <taxon>Serpula</taxon>
    </lineage>
</organism>
<dbReference type="GO" id="GO:0019005">
    <property type="term" value="C:SCF ubiquitin ligase complex"/>
    <property type="evidence" value="ECO:0007669"/>
    <property type="project" value="TreeGrafter"/>
</dbReference>
<proteinExistence type="predicted"/>
<accession>F8P267</accession>
<dbReference type="AlphaFoldDB" id="F8P267"/>
<sequence>MSLSLLRASTAHRMLFIPELVNMVFTFMDRESNVTNACVCKHWSDIALDLLWKNVDNLLQLINLLAPVHISRGYYMFVKLPDANAWLRFQHYAKRVRTLRFCDNTEDTGVQLRLRPIFDDIARTRTALDILPNLHTLEWLTYQDNCMELSVLFMHTRVKHFVLSVPSDPEQSRLAFFTDICARMPHLTELDLRIPFAMSNIEDDILALLRGLPNLRKVVFPEYHLTSKVVSQLSQLRRIGVVQFEHGDAQGCGSVQDVESFEPTLSEGAFRSLWDLSLTARLTDVDRFLNKSFAPINLTTLFVNTCWIQSPRHLHTLLSTLLDNCQLLSSLYLELLYLTEQHEEQITPELQINFSTLKPLLSFPNLTTFELTHEYPVDITLAEIEELARNWPSLERLSLNCEPLVMDHFTLDLRALLPFARYCPKLRKLGLFLNATTVDMPDVRELGLRPFPALRTLSVGVSKVQEEEPVALFLSQVCPLGCEIEFGVTWLRSPGFPLLVLASVADRCLAWESVKRLLPSLIKLRREERKRTKRLVEEVEDLRIRSRLLTEKRNLKTDDSCVIS</sequence>
<protein>
    <recommendedName>
        <fullName evidence="2">F-box domain-containing protein</fullName>
    </recommendedName>
</protein>
<dbReference type="OrthoDB" id="2447803at2759"/>
<dbReference type="InterPro" id="IPR036047">
    <property type="entry name" value="F-box-like_dom_sf"/>
</dbReference>
<dbReference type="RefSeq" id="XP_007320485.1">
    <property type="nucleotide sequence ID" value="XM_007320423.1"/>
</dbReference>
<dbReference type="HOGENOM" id="CLU_021164_5_0_1"/>
<evidence type="ECO:0008006" key="2">
    <source>
        <dbReference type="Google" id="ProtNLM"/>
    </source>
</evidence>
<dbReference type="GeneID" id="18809916"/>
<dbReference type="GO" id="GO:0031146">
    <property type="term" value="P:SCF-dependent proteasomal ubiquitin-dependent protein catabolic process"/>
    <property type="evidence" value="ECO:0007669"/>
    <property type="project" value="TreeGrafter"/>
</dbReference>
<dbReference type="InterPro" id="IPR032675">
    <property type="entry name" value="LRR_dom_sf"/>
</dbReference>
<dbReference type="KEGG" id="sla:SERLADRAFT_362469"/>